<dbReference type="AlphaFoldDB" id="A0A7G9L4H7"/>
<accession>A0A7G9L4H7</accession>
<feature type="signal peptide" evidence="1">
    <location>
        <begin position="1"/>
        <end position="18"/>
    </location>
</feature>
<dbReference type="RefSeq" id="WP_187480481.1">
    <property type="nucleotide sequence ID" value="NZ_CP060697.1"/>
</dbReference>
<dbReference type="InterPro" id="IPR025303">
    <property type="entry name" value="PdaC"/>
</dbReference>
<dbReference type="EMBL" id="CP060697">
    <property type="protein sequence ID" value="QNM83526.1"/>
    <property type="molecule type" value="Genomic_DNA"/>
</dbReference>
<evidence type="ECO:0000259" key="2">
    <source>
        <dbReference type="Pfam" id="PF13739"/>
    </source>
</evidence>
<dbReference type="PROSITE" id="PS51257">
    <property type="entry name" value="PROKAR_LIPOPROTEIN"/>
    <property type="match status" value="1"/>
</dbReference>
<evidence type="ECO:0000256" key="1">
    <source>
        <dbReference type="SAM" id="SignalP"/>
    </source>
</evidence>
<keyword evidence="1" id="KW-0732">Signal</keyword>
<feature type="chain" id="PRO_5028987005" evidence="1">
    <location>
        <begin position="19"/>
        <end position="260"/>
    </location>
</feature>
<sequence>MRMILLALAATLIACSDAPPTPPAAVSAAAPQAPPAGVLDEKDALLEWHVAWPAEVAAIPALKAMIVDPALKAKTEMRETAAADKAMRARDGNPMPGPYHYAVDVTVAGQSGRLLSLARAWSEFTGGAHPMHGTEGIFWDRSANRRISAFDLVTGGEAEFARIYADKLCAAIDRQRAEKRSGDAGLGTIPEFDQCPKLGDLAVIPLAGTDRRFDRIRFHADPYLLGPYAEGDYDVELDVDARFAAALKPEYREAFAAQPQ</sequence>
<dbReference type="Proteomes" id="UP000515861">
    <property type="component" value="Chromosome"/>
</dbReference>
<evidence type="ECO:0000313" key="4">
    <source>
        <dbReference type="Proteomes" id="UP000515861"/>
    </source>
</evidence>
<protein>
    <submittedName>
        <fullName evidence="3">DUF4163 domain-containing protein</fullName>
    </submittedName>
</protein>
<dbReference type="KEGG" id="ssau:H8M03_04125"/>
<organism evidence="3 4">
    <name type="scientific">Sphingomonas sabuli</name>
    <dbReference type="NCBI Taxonomy" id="2764186"/>
    <lineage>
        <taxon>Bacteria</taxon>
        <taxon>Pseudomonadati</taxon>
        <taxon>Pseudomonadota</taxon>
        <taxon>Alphaproteobacteria</taxon>
        <taxon>Sphingomonadales</taxon>
        <taxon>Sphingomonadaceae</taxon>
        <taxon>Sphingomonas</taxon>
    </lineage>
</organism>
<proteinExistence type="predicted"/>
<feature type="domain" description="Deacetylase PdaC" evidence="2">
    <location>
        <begin position="42"/>
        <end position="132"/>
    </location>
</feature>
<keyword evidence="4" id="KW-1185">Reference proteome</keyword>
<reference evidence="3 4" key="1">
    <citation type="submission" date="2020-08" db="EMBL/GenBank/DDBJ databases">
        <title>Sphingomonas sp. sand1-3 16S ribosomal RNA gene Genome sequencing and assembly.</title>
        <authorList>
            <person name="Kang M."/>
        </authorList>
    </citation>
    <scope>NUCLEOTIDE SEQUENCE [LARGE SCALE GENOMIC DNA]</scope>
    <source>
        <strain evidence="4">sand1-3</strain>
    </source>
</reference>
<dbReference type="Pfam" id="PF13739">
    <property type="entry name" value="PdaC"/>
    <property type="match status" value="1"/>
</dbReference>
<name>A0A7G9L4H7_9SPHN</name>
<evidence type="ECO:0000313" key="3">
    <source>
        <dbReference type="EMBL" id="QNM83526.1"/>
    </source>
</evidence>
<gene>
    <name evidence="3" type="ORF">H8M03_04125</name>
</gene>
<dbReference type="Gene3D" id="3.30.565.40">
    <property type="entry name" value="Fervidobacterium nodosum Rt17-B1 like"/>
    <property type="match status" value="1"/>
</dbReference>